<proteinExistence type="predicted"/>
<reference evidence="1" key="2">
    <citation type="journal article" date="2013" name="Mar. Genomics">
        <title>Expression of sulfatases in Rhodopirellula baltica and the diversity of sulfatases in the genus Rhodopirellula.</title>
        <authorList>
            <person name="Wegner C.E."/>
            <person name="Richter-Heitmann T."/>
            <person name="Klindworth A."/>
            <person name="Klockow C."/>
            <person name="Richter M."/>
            <person name="Achstetter T."/>
            <person name="Glockner F.O."/>
            <person name="Harder J."/>
        </authorList>
    </citation>
    <scope>NUCLEOTIDE SEQUENCE [LARGE SCALE GENOMIC DNA]</scope>
    <source>
        <strain evidence="1">6C</strain>
    </source>
</reference>
<gene>
    <name evidence="1" type="ORF">RE6C_03161</name>
</gene>
<dbReference type="AlphaFoldDB" id="M2ATV1"/>
<evidence type="ECO:0000313" key="2">
    <source>
        <dbReference type="Proteomes" id="UP000011529"/>
    </source>
</evidence>
<protein>
    <submittedName>
        <fullName evidence="1">Uncharacterized protein</fullName>
    </submittedName>
</protein>
<dbReference type="EMBL" id="ANMO01000133">
    <property type="protein sequence ID" value="EMB16137.1"/>
    <property type="molecule type" value="Genomic_DNA"/>
</dbReference>
<sequence length="41" mass="4779">MAGLHQKFTDAETHPLRLRTIPLAANDGIWYWRPPLDPSHR</sequence>
<keyword evidence="2" id="KW-1185">Reference proteome</keyword>
<accession>M2ATV1</accession>
<dbReference type="Proteomes" id="UP000011529">
    <property type="component" value="Unassembled WGS sequence"/>
</dbReference>
<evidence type="ECO:0000313" key="1">
    <source>
        <dbReference type="EMBL" id="EMB16137.1"/>
    </source>
</evidence>
<organism evidence="1 2">
    <name type="scientific">Rhodopirellula europaea 6C</name>
    <dbReference type="NCBI Taxonomy" id="1263867"/>
    <lineage>
        <taxon>Bacteria</taxon>
        <taxon>Pseudomonadati</taxon>
        <taxon>Planctomycetota</taxon>
        <taxon>Planctomycetia</taxon>
        <taxon>Pirellulales</taxon>
        <taxon>Pirellulaceae</taxon>
        <taxon>Rhodopirellula</taxon>
    </lineage>
</organism>
<name>M2ATV1_9BACT</name>
<comment type="caution">
    <text evidence="1">The sequence shown here is derived from an EMBL/GenBank/DDBJ whole genome shotgun (WGS) entry which is preliminary data.</text>
</comment>
<reference evidence="1" key="1">
    <citation type="submission" date="2012-11" db="EMBL/GenBank/DDBJ databases">
        <title>Permanent draft genomes of Rhodopirellula europaea strain SH398 and 6C.</title>
        <authorList>
            <person name="Richter M."/>
            <person name="Richter-Heitmann T."/>
            <person name="Frank C."/>
            <person name="Harder J."/>
            <person name="Glockner F.O."/>
        </authorList>
    </citation>
    <scope>NUCLEOTIDE SEQUENCE</scope>
    <source>
        <strain evidence="1">6C</strain>
    </source>
</reference>